<protein>
    <submittedName>
        <fullName evidence="3">Zn-dependent hydrolases of the beta-lactamase protein</fullName>
    </submittedName>
</protein>
<keyword evidence="1 3" id="KW-0378">Hydrolase</keyword>
<evidence type="ECO:0000313" key="3">
    <source>
        <dbReference type="EMBL" id="PYH64797.1"/>
    </source>
</evidence>
<evidence type="ECO:0000259" key="2">
    <source>
        <dbReference type="Pfam" id="PF12706"/>
    </source>
</evidence>
<dbReference type="Pfam" id="PF12706">
    <property type="entry name" value="Lactamase_B_2"/>
    <property type="match status" value="1"/>
</dbReference>
<dbReference type="InterPro" id="IPR001279">
    <property type="entry name" value="Metallo-B-lactamas"/>
</dbReference>
<dbReference type="Proteomes" id="UP000248405">
    <property type="component" value="Unassembled WGS sequence"/>
</dbReference>
<name>A0A319AWR5_ASPVC</name>
<keyword evidence="4" id="KW-1185">Reference proteome</keyword>
<accession>A0A319AWR5</accession>
<dbReference type="GO" id="GO:0016787">
    <property type="term" value="F:hydrolase activity"/>
    <property type="evidence" value="ECO:0007669"/>
    <property type="project" value="UniProtKB-KW"/>
</dbReference>
<feature type="domain" description="Metallo-beta-lactamase" evidence="2">
    <location>
        <begin position="23"/>
        <end position="229"/>
    </location>
</feature>
<reference evidence="3" key="1">
    <citation type="submission" date="2016-12" db="EMBL/GenBank/DDBJ databases">
        <title>The genomes of Aspergillus section Nigri reveals drivers in fungal speciation.</title>
        <authorList>
            <consortium name="DOE Joint Genome Institute"/>
            <person name="Vesth T.C."/>
            <person name="Nybo J."/>
            <person name="Theobald S."/>
            <person name="Brandl J."/>
            <person name="Frisvad J.C."/>
            <person name="Nielsen K.F."/>
            <person name="Lyhne E.K."/>
            <person name="Kogle M.E."/>
            <person name="Kuo A."/>
            <person name="Riley R."/>
            <person name="Clum A."/>
            <person name="Nolan M."/>
            <person name="Lipzen A."/>
            <person name="Salamov A."/>
            <person name="Henrissat B."/>
            <person name="Wiebenga A."/>
            <person name="De Vries R.P."/>
            <person name="Grigoriev I.V."/>
            <person name="Mortensen U.H."/>
            <person name="Andersen M.R."/>
            <person name="Baker S.E."/>
        </authorList>
    </citation>
    <scope>NUCLEOTIDE SEQUENCE [LARGE SCALE GENOMIC DNA]</scope>
    <source>
        <strain evidence="3">CBS 113365</strain>
    </source>
</reference>
<dbReference type="SUPFAM" id="SSF56281">
    <property type="entry name" value="Metallo-hydrolase/oxidoreductase"/>
    <property type="match status" value="1"/>
</dbReference>
<sequence length="287" mass="31439">MAPTLNVTHIGTATAILEINGVNMLTDPFFSPAGTSFPVTDKFSLKVEDDPALRLDQLPVIDAVLLSHEDHVDNLDDLGRRLLDGRRVFTTVDGAKNLSPRPAVHGFEPWEEMEVVIAGKKFQVIGTPTKHVVGNECTGFILTGEGFGHGRDGLPNAIYFSGDTVYVEELKQMAERFHICAAIVNLGNAHAPTDMTDPSSPPYQITMDGKQAAQLFREIKADYLVPMHYESWHHFTQFGQELRQAFQEEGISDQGKDDLAARDLKHVASAQCVLSIPSSSPTSPTCP</sequence>
<gene>
    <name evidence="3" type="ORF">BO88DRAFT_446712</name>
</gene>
<dbReference type="EMBL" id="KZ821641">
    <property type="protein sequence ID" value="PYH64797.1"/>
    <property type="molecule type" value="Genomic_DNA"/>
</dbReference>
<dbReference type="Gene3D" id="3.60.15.10">
    <property type="entry name" value="Ribonuclease Z/Hydroxyacylglutathione hydrolase-like"/>
    <property type="match status" value="1"/>
</dbReference>
<evidence type="ECO:0000256" key="1">
    <source>
        <dbReference type="ARBA" id="ARBA00022801"/>
    </source>
</evidence>
<dbReference type="InterPro" id="IPR036866">
    <property type="entry name" value="RibonucZ/Hydroxyglut_hydro"/>
</dbReference>
<dbReference type="PANTHER" id="PTHR43546">
    <property type="entry name" value="UPF0173 METAL-DEPENDENT HYDROLASE MJ1163-RELATED"/>
    <property type="match status" value="1"/>
</dbReference>
<dbReference type="RefSeq" id="XP_025558591.1">
    <property type="nucleotide sequence ID" value="XM_025710311.1"/>
</dbReference>
<dbReference type="OrthoDB" id="332863at2759"/>
<dbReference type="GeneID" id="37214903"/>
<dbReference type="PANTHER" id="PTHR43546:SF9">
    <property type="entry name" value="L-ASCORBATE-6-PHOSPHATE LACTONASE ULAG-RELATED"/>
    <property type="match status" value="1"/>
</dbReference>
<evidence type="ECO:0000313" key="4">
    <source>
        <dbReference type="Proteomes" id="UP000248405"/>
    </source>
</evidence>
<dbReference type="AlphaFoldDB" id="A0A319AWR5"/>
<organism evidence="3 4">
    <name type="scientific">Aspergillus vadensis (strain CBS 113365 / IMI 142717 / IBT 24658)</name>
    <dbReference type="NCBI Taxonomy" id="1448311"/>
    <lineage>
        <taxon>Eukaryota</taxon>
        <taxon>Fungi</taxon>
        <taxon>Dikarya</taxon>
        <taxon>Ascomycota</taxon>
        <taxon>Pezizomycotina</taxon>
        <taxon>Eurotiomycetes</taxon>
        <taxon>Eurotiomycetidae</taxon>
        <taxon>Eurotiales</taxon>
        <taxon>Aspergillaceae</taxon>
        <taxon>Aspergillus</taxon>
        <taxon>Aspergillus subgen. Circumdati</taxon>
    </lineage>
</organism>
<dbReference type="InterPro" id="IPR050114">
    <property type="entry name" value="UPF0173_UPF0282_UlaG_hydrolase"/>
</dbReference>
<proteinExistence type="predicted"/>